<proteinExistence type="predicted"/>
<feature type="domain" description="Uroporphyrinogen decarboxylase (URO-D)" evidence="1">
    <location>
        <begin position="14"/>
        <end position="153"/>
    </location>
</feature>
<dbReference type="PANTHER" id="PTHR47099:SF1">
    <property type="entry name" value="METHYLCOBAMIDE:COM METHYLTRANSFERASE MTBA"/>
    <property type="match status" value="1"/>
</dbReference>
<dbReference type="GO" id="GO:0006779">
    <property type="term" value="P:porphyrin-containing compound biosynthetic process"/>
    <property type="evidence" value="ECO:0007669"/>
    <property type="project" value="InterPro"/>
</dbReference>
<dbReference type="InterPro" id="IPR000257">
    <property type="entry name" value="Uroporphyrinogen_deCOase"/>
</dbReference>
<reference evidence="2" key="1">
    <citation type="journal article" date="2015" name="Nature">
        <title>Complex archaea that bridge the gap between prokaryotes and eukaryotes.</title>
        <authorList>
            <person name="Spang A."/>
            <person name="Saw J.H."/>
            <person name="Jorgensen S.L."/>
            <person name="Zaremba-Niedzwiedzka K."/>
            <person name="Martijn J."/>
            <person name="Lind A.E."/>
            <person name="van Eijk R."/>
            <person name="Schleper C."/>
            <person name="Guy L."/>
            <person name="Ettema T.J."/>
        </authorList>
    </citation>
    <scope>NUCLEOTIDE SEQUENCE</scope>
</reference>
<evidence type="ECO:0000313" key="2">
    <source>
        <dbReference type="EMBL" id="KKM19856.1"/>
    </source>
</evidence>
<dbReference type="SUPFAM" id="SSF51726">
    <property type="entry name" value="UROD/MetE-like"/>
    <property type="match status" value="1"/>
</dbReference>
<sequence length="156" mass="16776">SPATVFHDGAVTGLGMISPKIFEEYYLPYTKKYADILHKAGKLYTNHTSGEPIGNILNMIRESGIDGLYGLTYPPAVDTMISEVRDKFAGKIAVMGGMPSDFIATKTPGEVQEKAEEVLKDAAPGGHFMLGTVDDTPYGTPPENLKAVSEVVQHMG</sequence>
<accession>A0A0F9HWQ3</accession>
<dbReference type="Pfam" id="PF01208">
    <property type="entry name" value="URO-D"/>
    <property type="match status" value="1"/>
</dbReference>
<comment type="caution">
    <text evidence="2">The sequence shown here is derived from an EMBL/GenBank/DDBJ whole genome shotgun (WGS) entry which is preliminary data.</text>
</comment>
<dbReference type="GO" id="GO:0004853">
    <property type="term" value="F:uroporphyrinogen decarboxylase activity"/>
    <property type="evidence" value="ECO:0007669"/>
    <property type="project" value="InterPro"/>
</dbReference>
<protein>
    <recommendedName>
        <fullName evidence="1">Uroporphyrinogen decarboxylase (URO-D) domain-containing protein</fullName>
    </recommendedName>
</protein>
<dbReference type="AlphaFoldDB" id="A0A0F9HWQ3"/>
<dbReference type="InterPro" id="IPR052024">
    <property type="entry name" value="Methanogen_methyltrans"/>
</dbReference>
<name>A0A0F9HWQ3_9ZZZZ</name>
<feature type="non-terminal residue" evidence="2">
    <location>
        <position position="1"/>
    </location>
</feature>
<dbReference type="Gene3D" id="3.20.20.210">
    <property type="match status" value="1"/>
</dbReference>
<dbReference type="PANTHER" id="PTHR47099">
    <property type="entry name" value="METHYLCOBAMIDE:COM METHYLTRANSFERASE MTBA"/>
    <property type="match status" value="1"/>
</dbReference>
<evidence type="ECO:0000259" key="1">
    <source>
        <dbReference type="Pfam" id="PF01208"/>
    </source>
</evidence>
<organism evidence="2">
    <name type="scientific">marine sediment metagenome</name>
    <dbReference type="NCBI Taxonomy" id="412755"/>
    <lineage>
        <taxon>unclassified sequences</taxon>
        <taxon>metagenomes</taxon>
        <taxon>ecological metagenomes</taxon>
    </lineage>
</organism>
<gene>
    <name evidence="2" type="ORF">LCGC14_1651410</name>
</gene>
<dbReference type="InterPro" id="IPR038071">
    <property type="entry name" value="UROD/MetE-like_sf"/>
</dbReference>
<dbReference type="EMBL" id="LAZR01013893">
    <property type="protein sequence ID" value="KKM19856.1"/>
    <property type="molecule type" value="Genomic_DNA"/>
</dbReference>